<name>A0ABS5NX64_9BACI</name>
<dbReference type="PROSITE" id="PS00893">
    <property type="entry name" value="NUDIX_BOX"/>
    <property type="match status" value="1"/>
</dbReference>
<comment type="caution">
    <text evidence="4">The sequence shown here is derived from an EMBL/GenBank/DDBJ whole genome shotgun (WGS) entry which is preliminary data.</text>
</comment>
<proteinExistence type="inferred from homology"/>
<dbReference type="InterPro" id="IPR015797">
    <property type="entry name" value="NUDIX_hydrolase-like_dom_sf"/>
</dbReference>
<sequence length="140" mass="16352">MIHRVNIQAFIYTKIPYPSFLLLKRAVTRGGFWQPVSGGIEHNEHPTQTVRREIYEEAGIIKVEAIIDLHHSFIFQAIKNNIPMKMKDICFGVEVKNIPSVRISDELEIYKWCSEEEDLTYLKWEPNQTALKKLCSIIYS</sequence>
<feature type="domain" description="Nudix hydrolase" evidence="3">
    <location>
        <begin position="2"/>
        <end position="135"/>
    </location>
</feature>
<dbReference type="SUPFAM" id="SSF55811">
    <property type="entry name" value="Nudix"/>
    <property type="match status" value="1"/>
</dbReference>
<organism evidence="4 5">
    <name type="scientific">Cytobacillus citreus</name>
    <dbReference type="NCBI Taxonomy" id="2833586"/>
    <lineage>
        <taxon>Bacteria</taxon>
        <taxon>Bacillati</taxon>
        <taxon>Bacillota</taxon>
        <taxon>Bacilli</taxon>
        <taxon>Bacillales</taxon>
        <taxon>Bacillaceae</taxon>
        <taxon>Cytobacillus</taxon>
    </lineage>
</organism>
<evidence type="ECO:0000313" key="5">
    <source>
        <dbReference type="Proteomes" id="UP000681027"/>
    </source>
</evidence>
<dbReference type="Gene3D" id="3.90.79.10">
    <property type="entry name" value="Nucleoside Triphosphate Pyrophosphohydrolase"/>
    <property type="match status" value="1"/>
</dbReference>
<dbReference type="CDD" id="cd04664">
    <property type="entry name" value="NUDIX_DHNTPase_like"/>
    <property type="match status" value="1"/>
</dbReference>
<dbReference type="PANTHER" id="PTHR43736">
    <property type="entry name" value="ADP-RIBOSE PYROPHOSPHATASE"/>
    <property type="match status" value="1"/>
</dbReference>
<reference evidence="4 5" key="1">
    <citation type="submission" date="2021-05" db="EMBL/GenBank/DDBJ databases">
        <title>Novel Bacillus species.</title>
        <authorList>
            <person name="Liu G."/>
        </authorList>
    </citation>
    <scope>NUCLEOTIDE SEQUENCE [LARGE SCALE GENOMIC DNA]</scope>
    <source>
        <strain evidence="4 5">FJAT-49705</strain>
    </source>
</reference>
<dbReference type="InterPro" id="IPR020084">
    <property type="entry name" value="NUDIX_hydrolase_CS"/>
</dbReference>
<evidence type="ECO:0000256" key="2">
    <source>
        <dbReference type="ARBA" id="ARBA00022801"/>
    </source>
</evidence>
<dbReference type="PANTHER" id="PTHR43736:SF1">
    <property type="entry name" value="DIHYDRONEOPTERIN TRIPHOSPHATE DIPHOSPHATASE"/>
    <property type="match status" value="1"/>
</dbReference>
<comment type="similarity">
    <text evidence="1">Belongs to the Nudix hydrolase family.</text>
</comment>
<dbReference type="Pfam" id="PF00293">
    <property type="entry name" value="NUDIX"/>
    <property type="match status" value="1"/>
</dbReference>
<dbReference type="PROSITE" id="PS51462">
    <property type="entry name" value="NUDIX"/>
    <property type="match status" value="1"/>
</dbReference>
<evidence type="ECO:0000256" key="1">
    <source>
        <dbReference type="ARBA" id="ARBA00005582"/>
    </source>
</evidence>
<evidence type="ECO:0000313" key="4">
    <source>
        <dbReference type="EMBL" id="MBS4191999.1"/>
    </source>
</evidence>
<keyword evidence="5" id="KW-1185">Reference proteome</keyword>
<dbReference type="InterPro" id="IPR000086">
    <property type="entry name" value="NUDIX_hydrolase_dom"/>
</dbReference>
<accession>A0ABS5NX64</accession>
<dbReference type="EMBL" id="JAGYPM010000004">
    <property type="protein sequence ID" value="MBS4191999.1"/>
    <property type="molecule type" value="Genomic_DNA"/>
</dbReference>
<keyword evidence="2" id="KW-0378">Hydrolase</keyword>
<gene>
    <name evidence="4" type="ORF">KHA94_17690</name>
</gene>
<dbReference type="Proteomes" id="UP000681027">
    <property type="component" value="Unassembled WGS sequence"/>
</dbReference>
<dbReference type="RefSeq" id="WP_213103455.1">
    <property type="nucleotide sequence ID" value="NZ_JAGYPM010000004.1"/>
</dbReference>
<evidence type="ECO:0000259" key="3">
    <source>
        <dbReference type="PROSITE" id="PS51462"/>
    </source>
</evidence>
<protein>
    <submittedName>
        <fullName evidence="4">NUDIX domain-containing protein</fullName>
    </submittedName>
</protein>